<dbReference type="EMBL" id="KV425894">
    <property type="protein sequence ID" value="KZW01360.1"/>
    <property type="molecule type" value="Genomic_DNA"/>
</dbReference>
<accession>A0A166BIF2</accession>
<dbReference type="InterPro" id="IPR005162">
    <property type="entry name" value="Retrotrans_gag_dom"/>
</dbReference>
<dbReference type="STRING" id="1314781.A0A166BIF2"/>
<reference evidence="3 4" key="1">
    <citation type="journal article" date="2016" name="Mol. Biol. Evol.">
        <title>Comparative Genomics of Early-Diverging Mushroom-Forming Fungi Provides Insights into the Origins of Lignocellulose Decay Capabilities.</title>
        <authorList>
            <person name="Nagy L.G."/>
            <person name="Riley R."/>
            <person name="Tritt A."/>
            <person name="Adam C."/>
            <person name="Daum C."/>
            <person name="Floudas D."/>
            <person name="Sun H."/>
            <person name="Yadav J.S."/>
            <person name="Pangilinan J."/>
            <person name="Larsson K.H."/>
            <person name="Matsuura K."/>
            <person name="Barry K."/>
            <person name="Labutti K."/>
            <person name="Kuo R."/>
            <person name="Ohm R.A."/>
            <person name="Bhattacharya S.S."/>
            <person name="Shirouzu T."/>
            <person name="Yoshinaga Y."/>
            <person name="Martin F.M."/>
            <person name="Grigoriev I.V."/>
            <person name="Hibbett D.S."/>
        </authorList>
    </citation>
    <scope>NUCLEOTIDE SEQUENCE [LARGE SCALE GENOMIC DNA]</scope>
    <source>
        <strain evidence="3 4">HHB12029</strain>
    </source>
</reference>
<dbReference type="InParanoid" id="A0A166BIF2"/>
<name>A0A166BIF2_EXIGL</name>
<proteinExistence type="predicted"/>
<sequence>YNGAADWDKFNEFHLMFLKYCREAYIDRKRQVGKLLTLLTDKAKRFYMNEVAGREQDWTRDRLFIELYNYCFPADFRSRQRKRFDTFEQRSLTVKDYLAKLRSIADSIGDITDAQFGTRFLSGMKPELAKRCEIEGLNGETHDVRVIADYAQRVELAEENSRSKTSRNGGQNGGQSNNNRTPSASTSS</sequence>
<dbReference type="Proteomes" id="UP000077266">
    <property type="component" value="Unassembled WGS sequence"/>
</dbReference>
<feature type="compositionally biased region" description="Low complexity" evidence="1">
    <location>
        <begin position="166"/>
        <end position="180"/>
    </location>
</feature>
<dbReference type="Pfam" id="PF03732">
    <property type="entry name" value="Retrotrans_gag"/>
    <property type="match status" value="1"/>
</dbReference>
<evidence type="ECO:0000259" key="2">
    <source>
        <dbReference type="Pfam" id="PF03732"/>
    </source>
</evidence>
<feature type="domain" description="Retrotransposon gag" evidence="2">
    <location>
        <begin position="37"/>
        <end position="126"/>
    </location>
</feature>
<keyword evidence="4" id="KW-1185">Reference proteome</keyword>
<evidence type="ECO:0000256" key="1">
    <source>
        <dbReference type="SAM" id="MobiDB-lite"/>
    </source>
</evidence>
<evidence type="ECO:0000313" key="3">
    <source>
        <dbReference type="EMBL" id="KZW01360.1"/>
    </source>
</evidence>
<feature type="non-terminal residue" evidence="3">
    <location>
        <position position="1"/>
    </location>
</feature>
<dbReference type="AlphaFoldDB" id="A0A166BIF2"/>
<evidence type="ECO:0000313" key="4">
    <source>
        <dbReference type="Proteomes" id="UP000077266"/>
    </source>
</evidence>
<dbReference type="OrthoDB" id="3267748at2759"/>
<protein>
    <recommendedName>
        <fullName evidence="2">Retrotransposon gag domain-containing protein</fullName>
    </recommendedName>
</protein>
<feature type="non-terminal residue" evidence="3">
    <location>
        <position position="188"/>
    </location>
</feature>
<organism evidence="3 4">
    <name type="scientific">Exidia glandulosa HHB12029</name>
    <dbReference type="NCBI Taxonomy" id="1314781"/>
    <lineage>
        <taxon>Eukaryota</taxon>
        <taxon>Fungi</taxon>
        <taxon>Dikarya</taxon>
        <taxon>Basidiomycota</taxon>
        <taxon>Agaricomycotina</taxon>
        <taxon>Agaricomycetes</taxon>
        <taxon>Auriculariales</taxon>
        <taxon>Exidiaceae</taxon>
        <taxon>Exidia</taxon>
    </lineage>
</organism>
<gene>
    <name evidence="3" type="ORF">EXIGLDRAFT_586994</name>
</gene>
<feature type="region of interest" description="Disordered" evidence="1">
    <location>
        <begin position="157"/>
        <end position="188"/>
    </location>
</feature>